<dbReference type="InterPro" id="IPR002347">
    <property type="entry name" value="SDR_fam"/>
</dbReference>
<dbReference type="PANTHER" id="PTHR42879:SF2">
    <property type="entry name" value="3-OXOACYL-[ACYL-CARRIER-PROTEIN] REDUCTASE FABG"/>
    <property type="match status" value="1"/>
</dbReference>
<organism evidence="2 3">
    <name type="scientific">Sporosarcina soli</name>
    <dbReference type="NCBI Taxonomy" id="334736"/>
    <lineage>
        <taxon>Bacteria</taxon>
        <taxon>Bacillati</taxon>
        <taxon>Bacillota</taxon>
        <taxon>Bacilli</taxon>
        <taxon>Bacillales</taxon>
        <taxon>Caryophanaceae</taxon>
        <taxon>Sporosarcina</taxon>
    </lineage>
</organism>
<dbReference type="PRINTS" id="PR00081">
    <property type="entry name" value="GDHRDH"/>
</dbReference>
<dbReference type="PRINTS" id="PR00080">
    <property type="entry name" value="SDRFAMILY"/>
</dbReference>
<dbReference type="PANTHER" id="PTHR42879">
    <property type="entry name" value="3-OXOACYL-(ACYL-CARRIER-PROTEIN) REDUCTASE"/>
    <property type="match status" value="1"/>
</dbReference>
<proteinExistence type="inferred from homology"/>
<evidence type="ECO:0000256" key="1">
    <source>
        <dbReference type="ARBA" id="ARBA00006484"/>
    </source>
</evidence>
<comment type="similarity">
    <text evidence="1">Belongs to the short-chain dehydrogenases/reductases (SDR) family.</text>
</comment>
<keyword evidence="2" id="KW-0560">Oxidoreductase</keyword>
<comment type="caution">
    <text evidence="2">The sequence shown here is derived from an EMBL/GenBank/DDBJ whole genome shotgun (WGS) entry which is preliminary data.</text>
</comment>
<sequence length="251" mass="27626">MKLDGKVALVTGAGQGIGKVYAKRLANEGAKVVIADINYENAKKVEEEIRGNNQEALAIEVNVIDENQINKMTKKIVETYERIDILVNNAAMFSTIKLKPFEEISDDEWDRVVDINLKGIFMCCKAIVPVMKEQKSGRIINISSATVLMGKPHYIHYVSSKAGVIGLSRSLAREVGDYNITVNTIAPGYTTTEVPRGTITEEVKNEILKGQCIKRFAEPEDLAGLVAFLSSDDASYITGQMINVDGGFLMY</sequence>
<dbReference type="Gene3D" id="3.40.50.720">
    <property type="entry name" value="NAD(P)-binding Rossmann-like Domain"/>
    <property type="match status" value="1"/>
</dbReference>
<dbReference type="InterPro" id="IPR020904">
    <property type="entry name" value="Sc_DH/Rdtase_CS"/>
</dbReference>
<dbReference type="NCBIfam" id="NF005559">
    <property type="entry name" value="PRK07231.1"/>
    <property type="match status" value="1"/>
</dbReference>
<dbReference type="EMBL" id="JBHSNO010000008">
    <property type="protein sequence ID" value="MFC5590296.1"/>
    <property type="molecule type" value="Genomic_DNA"/>
</dbReference>
<reference evidence="3" key="1">
    <citation type="journal article" date="2019" name="Int. J. Syst. Evol. Microbiol.">
        <title>The Global Catalogue of Microorganisms (GCM) 10K type strain sequencing project: providing services to taxonomists for standard genome sequencing and annotation.</title>
        <authorList>
            <consortium name="The Broad Institute Genomics Platform"/>
            <consortium name="The Broad Institute Genome Sequencing Center for Infectious Disease"/>
            <person name="Wu L."/>
            <person name="Ma J."/>
        </authorList>
    </citation>
    <scope>NUCLEOTIDE SEQUENCE [LARGE SCALE GENOMIC DNA]</scope>
    <source>
        <strain evidence="3">CGMCC 4.1434</strain>
    </source>
</reference>
<dbReference type="Pfam" id="PF13561">
    <property type="entry name" value="adh_short_C2"/>
    <property type="match status" value="1"/>
</dbReference>
<dbReference type="PROSITE" id="PS00061">
    <property type="entry name" value="ADH_SHORT"/>
    <property type="match status" value="1"/>
</dbReference>
<dbReference type="Proteomes" id="UP001596109">
    <property type="component" value="Unassembled WGS sequence"/>
</dbReference>
<dbReference type="NCBIfam" id="NF009466">
    <property type="entry name" value="PRK12826.1-2"/>
    <property type="match status" value="1"/>
</dbReference>
<dbReference type="InterPro" id="IPR036291">
    <property type="entry name" value="NAD(P)-bd_dom_sf"/>
</dbReference>
<gene>
    <name evidence="2" type="ORF">ACFPRA_15435</name>
</gene>
<name>A0ABW0TLG9_9BACL</name>
<dbReference type="RefSeq" id="WP_381436534.1">
    <property type="nucleotide sequence ID" value="NZ_JBHSNO010000008.1"/>
</dbReference>
<protein>
    <submittedName>
        <fullName evidence="2">SDR family NAD(P)-dependent oxidoreductase</fullName>
        <ecNumber evidence="2">1.1.1.-</ecNumber>
    </submittedName>
</protein>
<accession>A0ABW0TLG9</accession>
<evidence type="ECO:0000313" key="2">
    <source>
        <dbReference type="EMBL" id="MFC5590296.1"/>
    </source>
</evidence>
<dbReference type="SUPFAM" id="SSF51735">
    <property type="entry name" value="NAD(P)-binding Rossmann-fold domains"/>
    <property type="match status" value="1"/>
</dbReference>
<dbReference type="GO" id="GO:0016491">
    <property type="term" value="F:oxidoreductase activity"/>
    <property type="evidence" value="ECO:0007669"/>
    <property type="project" value="UniProtKB-KW"/>
</dbReference>
<evidence type="ECO:0000313" key="3">
    <source>
        <dbReference type="Proteomes" id="UP001596109"/>
    </source>
</evidence>
<dbReference type="InterPro" id="IPR050259">
    <property type="entry name" value="SDR"/>
</dbReference>
<keyword evidence="3" id="KW-1185">Reference proteome</keyword>
<dbReference type="EC" id="1.1.1.-" evidence="2"/>